<dbReference type="EMBL" id="SPVI01000021">
    <property type="protein sequence ID" value="TFW40537.1"/>
    <property type="molecule type" value="Genomic_DNA"/>
</dbReference>
<evidence type="ECO:0000256" key="6">
    <source>
        <dbReference type="SAM" id="Phobius"/>
    </source>
</evidence>
<evidence type="ECO:0000313" key="7">
    <source>
        <dbReference type="EMBL" id="TFW40537.1"/>
    </source>
</evidence>
<keyword evidence="3 6" id="KW-0812">Transmembrane</keyword>
<dbReference type="Proteomes" id="UP000297322">
    <property type="component" value="Unassembled WGS sequence"/>
</dbReference>
<evidence type="ECO:0000256" key="5">
    <source>
        <dbReference type="ARBA" id="ARBA00023136"/>
    </source>
</evidence>
<gene>
    <name evidence="7" type="ORF">E4T65_25930</name>
</gene>
<dbReference type="GO" id="GO:0005886">
    <property type="term" value="C:plasma membrane"/>
    <property type="evidence" value="ECO:0007669"/>
    <property type="project" value="UniProtKB-SubCell"/>
</dbReference>
<comment type="subcellular location">
    <subcellularLocation>
        <location evidence="1">Cell membrane</location>
        <topology evidence="1">Multi-pass membrane protein</topology>
    </subcellularLocation>
</comment>
<protein>
    <recommendedName>
        <fullName evidence="9">Cytochrome c oxidase subunit IV</fullName>
    </recommendedName>
</protein>
<organism evidence="7 8">
    <name type="scientific">Pseudomonas fluorescens</name>
    <dbReference type="NCBI Taxonomy" id="294"/>
    <lineage>
        <taxon>Bacteria</taxon>
        <taxon>Pseudomonadati</taxon>
        <taxon>Pseudomonadota</taxon>
        <taxon>Gammaproteobacteria</taxon>
        <taxon>Pseudomonadales</taxon>
        <taxon>Pseudomonadaceae</taxon>
        <taxon>Pseudomonas</taxon>
    </lineage>
</organism>
<keyword evidence="4 6" id="KW-1133">Transmembrane helix</keyword>
<evidence type="ECO:0000256" key="2">
    <source>
        <dbReference type="ARBA" id="ARBA00022475"/>
    </source>
</evidence>
<dbReference type="InterPro" id="IPR005171">
    <property type="entry name" value="Cyt_c_oxidase_su4_prok"/>
</dbReference>
<evidence type="ECO:0000313" key="8">
    <source>
        <dbReference type="Proteomes" id="UP000297322"/>
    </source>
</evidence>
<dbReference type="RefSeq" id="WP_017527316.1">
    <property type="nucleotide sequence ID" value="NZ_SPVI01000021.1"/>
</dbReference>
<reference evidence="7 8" key="1">
    <citation type="submission" date="2019-03" db="EMBL/GenBank/DDBJ databases">
        <title>Biocontrol and xenobiotic degradation properties of endophytic Pseudomonas fluorescens strain BRZ63.</title>
        <authorList>
            <person name="Chlebek D.A."/>
            <person name="Pinski A."/>
            <person name="Zur J.P."/>
            <person name="Michalska J."/>
            <person name="Hupert-Kocurek K.T."/>
        </authorList>
    </citation>
    <scope>NUCLEOTIDE SEQUENCE [LARGE SCALE GENOMIC DNA]</scope>
    <source>
        <strain evidence="7 8">BRZ63</strain>
    </source>
</reference>
<evidence type="ECO:0000256" key="1">
    <source>
        <dbReference type="ARBA" id="ARBA00004651"/>
    </source>
</evidence>
<dbReference type="Pfam" id="PF03626">
    <property type="entry name" value="COX4_pro"/>
    <property type="match status" value="1"/>
</dbReference>
<evidence type="ECO:0000256" key="3">
    <source>
        <dbReference type="ARBA" id="ARBA00022692"/>
    </source>
</evidence>
<feature type="transmembrane region" description="Helical" evidence="6">
    <location>
        <begin position="30"/>
        <end position="48"/>
    </location>
</feature>
<dbReference type="AlphaFoldDB" id="A0A4Y9TCI3"/>
<evidence type="ECO:0008006" key="9">
    <source>
        <dbReference type="Google" id="ProtNLM"/>
    </source>
</evidence>
<accession>A0A4Y9TCI3</accession>
<proteinExistence type="predicted"/>
<sequence length="82" mass="8705">MTAFWGLVACWLGLVGLSVGTVLAGASGGGWAVLLLAVVKAWVIVDGFMELRHAPRRWRALLLGWGWLLVLLVGISVGLIGH</sequence>
<evidence type="ECO:0000256" key="4">
    <source>
        <dbReference type="ARBA" id="ARBA00022989"/>
    </source>
</evidence>
<comment type="caution">
    <text evidence="7">The sequence shown here is derived from an EMBL/GenBank/DDBJ whole genome shotgun (WGS) entry which is preliminary data.</text>
</comment>
<keyword evidence="5 6" id="KW-0472">Membrane</keyword>
<feature type="transmembrane region" description="Helical" evidence="6">
    <location>
        <begin position="60"/>
        <end position="80"/>
    </location>
</feature>
<keyword evidence="2" id="KW-1003">Cell membrane</keyword>
<name>A0A4Y9TCI3_PSEFL</name>